<dbReference type="Proteomes" id="UP000199022">
    <property type="component" value="Unassembled WGS sequence"/>
</dbReference>
<sequence>MTALLDEAGLRSQQHLLLADLDLLDTPGNVELDAVVRVAAAVAGVPYAAINLLDTERQCQPSATGFPGEDSPRHESMCDVAGRLGTVVHVPDASADDRFADNPWVDGRRSTVRLYASAPLLVDGVSIGSLCVFDLAPGHLSPDQLDRLGDLAEVVVALLVGRRAHRRSELARAELARVNDQLSRTRAFENALLEALPVGVVAADADRRVTLFNQVSRHWHGQDTDAALTPAELASAYDLYQADGTTPLPVDRIPLMRVFDEGRITDAEMVIRAHGKPPRIVSVSGTTIQDAHGECVGAVVAMADVTRQHELAEQLRTAAMHDALTGLPNRTLLMDRLAHALQAIHRDAGSLALLYCDLDGFKAVNDDFGHAAGDDVLAQAAVRLLDAVRPGDTVARIGGDEFVLLCPGVDTAPHAQAVADRVTAALAEPIHSTETVHQLGISVGIALSRTDSSPENLLTRADEAMYRVKRRRRTEARRA</sequence>
<dbReference type="SUPFAM" id="SSF55785">
    <property type="entry name" value="PYP-like sensor domain (PAS domain)"/>
    <property type="match status" value="1"/>
</dbReference>
<dbReference type="Pfam" id="PF00990">
    <property type="entry name" value="GGDEF"/>
    <property type="match status" value="1"/>
</dbReference>
<evidence type="ECO:0000313" key="3">
    <source>
        <dbReference type="Proteomes" id="UP000199022"/>
    </source>
</evidence>
<dbReference type="FunFam" id="3.30.70.270:FF:000001">
    <property type="entry name" value="Diguanylate cyclase domain protein"/>
    <property type="match status" value="1"/>
</dbReference>
<dbReference type="CDD" id="cd01949">
    <property type="entry name" value="GGDEF"/>
    <property type="match status" value="1"/>
</dbReference>
<feature type="domain" description="GGDEF" evidence="1">
    <location>
        <begin position="349"/>
        <end position="479"/>
    </location>
</feature>
<protein>
    <submittedName>
        <fullName evidence="2">Diguanylate cyclase (GGDEF) domain-containing protein</fullName>
    </submittedName>
</protein>
<keyword evidence="3" id="KW-1185">Reference proteome</keyword>
<dbReference type="NCBIfam" id="TIGR00254">
    <property type="entry name" value="GGDEF"/>
    <property type="match status" value="1"/>
</dbReference>
<dbReference type="SUPFAM" id="SSF55781">
    <property type="entry name" value="GAF domain-like"/>
    <property type="match status" value="1"/>
</dbReference>
<dbReference type="STRING" id="1225127.SAMN05661030_3922"/>
<gene>
    <name evidence="2" type="ORF">SAMN05661030_3922</name>
</gene>
<dbReference type="SMART" id="SM00267">
    <property type="entry name" value="GGDEF"/>
    <property type="match status" value="1"/>
</dbReference>
<name>A0A1I1U8M6_9ACTN</name>
<dbReference type="PANTHER" id="PTHR44757:SF2">
    <property type="entry name" value="BIOFILM ARCHITECTURE MAINTENANCE PROTEIN MBAA"/>
    <property type="match status" value="1"/>
</dbReference>
<dbReference type="InterPro" id="IPR035965">
    <property type="entry name" value="PAS-like_dom_sf"/>
</dbReference>
<proteinExistence type="predicted"/>
<dbReference type="InterPro" id="IPR003018">
    <property type="entry name" value="GAF"/>
</dbReference>
<evidence type="ECO:0000259" key="1">
    <source>
        <dbReference type="PROSITE" id="PS50887"/>
    </source>
</evidence>
<dbReference type="InterPro" id="IPR000160">
    <property type="entry name" value="GGDEF_dom"/>
</dbReference>
<dbReference type="EMBL" id="FOMD01000005">
    <property type="protein sequence ID" value="SFD65928.1"/>
    <property type="molecule type" value="Genomic_DNA"/>
</dbReference>
<dbReference type="Gene3D" id="3.30.450.40">
    <property type="match status" value="1"/>
</dbReference>
<reference evidence="3" key="1">
    <citation type="submission" date="2016-10" db="EMBL/GenBank/DDBJ databases">
        <authorList>
            <person name="Varghese N."/>
            <person name="Submissions S."/>
        </authorList>
    </citation>
    <scope>NUCLEOTIDE SEQUENCE [LARGE SCALE GENOMIC DNA]</scope>
    <source>
        <strain evidence="3">DSM 45962</strain>
    </source>
</reference>
<dbReference type="InterPro" id="IPR043128">
    <property type="entry name" value="Rev_trsase/Diguanyl_cyclase"/>
</dbReference>
<dbReference type="PANTHER" id="PTHR44757">
    <property type="entry name" value="DIGUANYLATE CYCLASE DGCP"/>
    <property type="match status" value="1"/>
</dbReference>
<organism evidence="2 3">
    <name type="scientific">Klenkia taihuensis</name>
    <dbReference type="NCBI Taxonomy" id="1225127"/>
    <lineage>
        <taxon>Bacteria</taxon>
        <taxon>Bacillati</taxon>
        <taxon>Actinomycetota</taxon>
        <taxon>Actinomycetes</taxon>
        <taxon>Geodermatophilales</taxon>
        <taxon>Geodermatophilaceae</taxon>
        <taxon>Klenkia</taxon>
    </lineage>
</organism>
<evidence type="ECO:0000313" key="2">
    <source>
        <dbReference type="EMBL" id="SFD65928.1"/>
    </source>
</evidence>
<dbReference type="Pfam" id="PF01590">
    <property type="entry name" value="GAF"/>
    <property type="match status" value="1"/>
</dbReference>
<dbReference type="InterPro" id="IPR052155">
    <property type="entry name" value="Biofilm_reg_signaling"/>
</dbReference>
<dbReference type="InterPro" id="IPR029787">
    <property type="entry name" value="Nucleotide_cyclase"/>
</dbReference>
<dbReference type="Pfam" id="PF08448">
    <property type="entry name" value="PAS_4"/>
    <property type="match status" value="1"/>
</dbReference>
<dbReference type="AlphaFoldDB" id="A0A1I1U8M6"/>
<dbReference type="OrthoDB" id="9806130at2"/>
<dbReference type="InterPro" id="IPR029016">
    <property type="entry name" value="GAF-like_dom_sf"/>
</dbReference>
<dbReference type="Gene3D" id="3.30.70.270">
    <property type="match status" value="1"/>
</dbReference>
<dbReference type="RefSeq" id="WP_131802082.1">
    <property type="nucleotide sequence ID" value="NZ_BNAC01000001.1"/>
</dbReference>
<dbReference type="PROSITE" id="PS50887">
    <property type="entry name" value="GGDEF"/>
    <property type="match status" value="1"/>
</dbReference>
<dbReference type="Gene3D" id="3.30.450.20">
    <property type="entry name" value="PAS domain"/>
    <property type="match status" value="1"/>
</dbReference>
<accession>A0A1I1U8M6</accession>
<dbReference type="InterPro" id="IPR013656">
    <property type="entry name" value="PAS_4"/>
</dbReference>
<dbReference type="SUPFAM" id="SSF55073">
    <property type="entry name" value="Nucleotide cyclase"/>
    <property type="match status" value="1"/>
</dbReference>